<reference evidence="7" key="1">
    <citation type="submission" date="2022-06" db="EMBL/GenBank/DDBJ databases">
        <title>PHB producers.</title>
        <authorList>
            <person name="Besaury L."/>
        </authorList>
    </citation>
    <scope>NUCLEOTIDE SEQUENCE</scope>
    <source>
        <strain evidence="7 8">SEWS6</strain>
    </source>
</reference>
<dbReference type="Proteomes" id="UP001209412">
    <property type="component" value="Unassembled WGS sequence"/>
</dbReference>
<dbReference type="Pfam" id="PF00126">
    <property type="entry name" value="HTH_1"/>
    <property type="match status" value="1"/>
</dbReference>
<keyword evidence="4" id="KW-0804">Transcription</keyword>
<accession>A0AAP5BMT8</accession>
<dbReference type="InterPro" id="IPR036388">
    <property type="entry name" value="WH-like_DNA-bd_sf"/>
</dbReference>
<dbReference type="Gene3D" id="3.40.190.10">
    <property type="entry name" value="Periplasmic binding protein-like II"/>
    <property type="match status" value="2"/>
</dbReference>
<dbReference type="SUPFAM" id="SSF53850">
    <property type="entry name" value="Periplasmic binding protein-like II"/>
    <property type="match status" value="1"/>
</dbReference>
<proteinExistence type="inferred from homology"/>
<dbReference type="PRINTS" id="PR00039">
    <property type="entry name" value="HTHLYSR"/>
</dbReference>
<comment type="caution">
    <text evidence="7">The sequence shown here is derived from an EMBL/GenBank/DDBJ whole genome shotgun (WGS) entry which is preliminary data.</text>
</comment>
<organism evidence="7 9">
    <name type="scientific">Paraburkholderia madseniana</name>
    <dbReference type="NCBI Taxonomy" id="2599607"/>
    <lineage>
        <taxon>Bacteria</taxon>
        <taxon>Pseudomonadati</taxon>
        <taxon>Pseudomonadota</taxon>
        <taxon>Betaproteobacteria</taxon>
        <taxon>Burkholderiales</taxon>
        <taxon>Burkholderiaceae</taxon>
        <taxon>Paraburkholderia</taxon>
    </lineage>
</organism>
<evidence type="ECO:0000313" key="8">
    <source>
        <dbReference type="Proteomes" id="UP001209412"/>
    </source>
</evidence>
<evidence type="ECO:0000313" key="6">
    <source>
        <dbReference type="EMBL" id="MCX4151567.1"/>
    </source>
</evidence>
<dbReference type="CDD" id="cd08459">
    <property type="entry name" value="PBP2_DntR_NahR_LinR_like"/>
    <property type="match status" value="1"/>
</dbReference>
<dbReference type="PANTHER" id="PTHR30118">
    <property type="entry name" value="HTH-TYPE TRANSCRIPTIONAL REGULATOR LEUO-RELATED"/>
    <property type="match status" value="1"/>
</dbReference>
<dbReference type="PANTHER" id="PTHR30118:SF15">
    <property type="entry name" value="TRANSCRIPTIONAL REGULATORY PROTEIN"/>
    <property type="match status" value="1"/>
</dbReference>
<dbReference type="RefSeq" id="WP_266261787.1">
    <property type="nucleotide sequence ID" value="NZ_JAMXWF010000058.1"/>
</dbReference>
<dbReference type="Proteomes" id="UP001242288">
    <property type="component" value="Unassembled WGS sequence"/>
</dbReference>
<dbReference type="SUPFAM" id="SSF46785">
    <property type="entry name" value="Winged helix' DNA-binding domain"/>
    <property type="match status" value="1"/>
</dbReference>
<keyword evidence="2" id="KW-0805">Transcription regulation</keyword>
<dbReference type="InterPro" id="IPR036390">
    <property type="entry name" value="WH_DNA-bd_sf"/>
</dbReference>
<sequence>MNSLDHVDLNLLRVFQAIVEERSLTRAGQRLALSQPAISYSLGRLRTLFDDPLFIRTRAGMQPTPIALELSGIVARALDTVREALRYAEHFDPAVSTRTFRLSLSDAGELAYLPPICETLHQQAPRVKLRIEPLPVEEIEDALRGSRLDFAIGNLPTLTARTRHQALFEETYVCMTRKRRGLPRTKELAMKAFLDASHVQITSVEHSHYALDDAFRAQGVGRHIALELPHFVALPSVLAVTDLFATLPRRLAQIFNRDGGFQLYELPVTLPMAAVTMHWHEHFDQDEGNVWLRNLMGDIVRRFDER</sequence>
<gene>
    <name evidence="7" type="ORF">NIE36_40365</name>
    <name evidence="6" type="ORF">OSB80_40460</name>
</gene>
<keyword evidence="8" id="KW-1185">Reference proteome</keyword>
<dbReference type="PROSITE" id="PS50931">
    <property type="entry name" value="HTH_LYSR"/>
    <property type="match status" value="1"/>
</dbReference>
<comment type="similarity">
    <text evidence="1">Belongs to the LysR transcriptional regulatory family.</text>
</comment>
<name>A0AAP5BMT8_9BURK</name>
<dbReference type="GO" id="GO:0003700">
    <property type="term" value="F:DNA-binding transcription factor activity"/>
    <property type="evidence" value="ECO:0007669"/>
    <property type="project" value="InterPro"/>
</dbReference>
<feature type="domain" description="HTH lysR-type" evidence="5">
    <location>
        <begin position="7"/>
        <end position="64"/>
    </location>
</feature>
<dbReference type="Pfam" id="PF03466">
    <property type="entry name" value="LysR_substrate"/>
    <property type="match status" value="1"/>
</dbReference>
<dbReference type="InterPro" id="IPR005119">
    <property type="entry name" value="LysR_subst-bd"/>
</dbReference>
<dbReference type="GO" id="GO:0003677">
    <property type="term" value="F:DNA binding"/>
    <property type="evidence" value="ECO:0007669"/>
    <property type="project" value="UniProtKB-KW"/>
</dbReference>
<keyword evidence="3" id="KW-0238">DNA-binding</keyword>
<dbReference type="EMBL" id="JAPKHW010000058">
    <property type="protein sequence ID" value="MCX4151567.1"/>
    <property type="molecule type" value="Genomic_DNA"/>
</dbReference>
<dbReference type="AlphaFoldDB" id="A0AAP5BMT8"/>
<dbReference type="InterPro" id="IPR050389">
    <property type="entry name" value="LysR-type_TF"/>
</dbReference>
<dbReference type="EMBL" id="JAMXWF010000058">
    <property type="protein sequence ID" value="MDQ6413380.1"/>
    <property type="molecule type" value="Genomic_DNA"/>
</dbReference>
<protein>
    <submittedName>
        <fullName evidence="7">LysR family transcriptional regulator</fullName>
    </submittedName>
</protein>
<evidence type="ECO:0000313" key="7">
    <source>
        <dbReference type="EMBL" id="MDQ6413380.1"/>
    </source>
</evidence>
<evidence type="ECO:0000256" key="4">
    <source>
        <dbReference type="ARBA" id="ARBA00023163"/>
    </source>
</evidence>
<dbReference type="InterPro" id="IPR000847">
    <property type="entry name" value="LysR_HTH_N"/>
</dbReference>
<dbReference type="Gene3D" id="1.10.10.10">
    <property type="entry name" value="Winged helix-like DNA-binding domain superfamily/Winged helix DNA-binding domain"/>
    <property type="match status" value="1"/>
</dbReference>
<evidence type="ECO:0000259" key="5">
    <source>
        <dbReference type="PROSITE" id="PS50931"/>
    </source>
</evidence>
<evidence type="ECO:0000313" key="9">
    <source>
        <dbReference type="Proteomes" id="UP001242288"/>
    </source>
</evidence>
<evidence type="ECO:0000256" key="2">
    <source>
        <dbReference type="ARBA" id="ARBA00023015"/>
    </source>
</evidence>
<evidence type="ECO:0000256" key="1">
    <source>
        <dbReference type="ARBA" id="ARBA00009437"/>
    </source>
</evidence>
<evidence type="ECO:0000256" key="3">
    <source>
        <dbReference type="ARBA" id="ARBA00023125"/>
    </source>
</evidence>